<accession>A0A5N0UTB0</accession>
<sequence length="201" mass="20515">MYPPYPGPVQPPGVFTRPVEYRNGPGTAGFVLGLAGAIFSVIPIIGVIAWPLVILGAVFGAVGVARVRKDKANNTGLAIAGLVLSVLGLIICVLWVLLFTHTQSTANDRTVTVHYGVTGTANDATVSYSLGGDGTSSTSQEQVPHLPWSKDVSAKGEVKSGSLTVTAGQAGGEVTCTVSVDGKQAKTATASGPFAKASCQF</sequence>
<keyword evidence="1" id="KW-0812">Transmembrane</keyword>
<evidence type="ECO:0000313" key="3">
    <source>
        <dbReference type="Proteomes" id="UP000319769"/>
    </source>
</evidence>
<name>A0A5N0UTB0_9PSEU</name>
<evidence type="ECO:0000256" key="1">
    <source>
        <dbReference type="SAM" id="Phobius"/>
    </source>
</evidence>
<dbReference type="InterPro" id="IPR038468">
    <property type="entry name" value="MmpS_C"/>
</dbReference>
<keyword evidence="1" id="KW-1133">Transmembrane helix</keyword>
<comment type="caution">
    <text evidence="2">The sequence shown here is derived from an EMBL/GenBank/DDBJ whole genome shotgun (WGS) entry which is preliminary data.</text>
</comment>
<proteinExistence type="predicted"/>
<evidence type="ECO:0000313" key="2">
    <source>
        <dbReference type="EMBL" id="KAA9154309.1"/>
    </source>
</evidence>
<feature type="transmembrane region" description="Helical" evidence="1">
    <location>
        <begin position="31"/>
        <end position="64"/>
    </location>
</feature>
<reference evidence="2" key="1">
    <citation type="submission" date="2019-09" db="EMBL/GenBank/DDBJ databases">
        <authorList>
            <person name="Teo W.F.A."/>
            <person name="Duangmal K."/>
        </authorList>
    </citation>
    <scope>NUCLEOTIDE SEQUENCE [LARGE SCALE GENOMIC DNA]</scope>
    <source>
        <strain evidence="2">K81G1</strain>
    </source>
</reference>
<dbReference type="AlphaFoldDB" id="A0A5N0UTB0"/>
<dbReference type="EMBL" id="VMNW02000067">
    <property type="protein sequence ID" value="KAA9154309.1"/>
    <property type="molecule type" value="Genomic_DNA"/>
</dbReference>
<dbReference type="Proteomes" id="UP000319769">
    <property type="component" value="Unassembled WGS sequence"/>
</dbReference>
<keyword evidence="1" id="KW-0472">Membrane</keyword>
<feature type="transmembrane region" description="Helical" evidence="1">
    <location>
        <begin position="76"/>
        <end position="98"/>
    </location>
</feature>
<dbReference type="OrthoDB" id="3556183at2"/>
<organism evidence="2 3">
    <name type="scientific">Amycolatopsis acidicola</name>
    <dbReference type="NCBI Taxonomy" id="2596893"/>
    <lineage>
        <taxon>Bacteria</taxon>
        <taxon>Bacillati</taxon>
        <taxon>Actinomycetota</taxon>
        <taxon>Actinomycetes</taxon>
        <taxon>Pseudonocardiales</taxon>
        <taxon>Pseudonocardiaceae</taxon>
        <taxon>Amycolatopsis</taxon>
    </lineage>
</organism>
<keyword evidence="3" id="KW-1185">Reference proteome</keyword>
<gene>
    <name evidence="2" type="ORF">FPZ12_032405</name>
</gene>
<protein>
    <submittedName>
        <fullName evidence="2">DUF4190 domain-containing protein</fullName>
    </submittedName>
</protein>
<dbReference type="Gene3D" id="2.60.40.2880">
    <property type="entry name" value="MmpS1-5, C-terminal soluble domain"/>
    <property type="match status" value="1"/>
</dbReference>